<dbReference type="EMBL" id="JACDUH010000001">
    <property type="protein sequence ID" value="MBA2850514.1"/>
    <property type="molecule type" value="Genomic_DNA"/>
</dbReference>
<dbReference type="Gene3D" id="3.90.550.10">
    <property type="entry name" value="Spore Coat Polysaccharide Biosynthesis Protein SpsA, Chain A"/>
    <property type="match status" value="1"/>
</dbReference>
<dbReference type="InterPro" id="IPR029044">
    <property type="entry name" value="Nucleotide-diphossugar_trans"/>
</dbReference>
<dbReference type="Pfam" id="PF00535">
    <property type="entry name" value="Glycos_transf_2"/>
    <property type="match status" value="1"/>
</dbReference>
<protein>
    <submittedName>
        <fullName evidence="3">Glycosyltransferase involved in cell wall biosynthesis</fullName>
    </submittedName>
</protein>
<feature type="transmembrane region" description="Helical" evidence="1">
    <location>
        <begin position="221"/>
        <end position="240"/>
    </location>
</feature>
<feature type="domain" description="Glycosyltransferase 2-like" evidence="2">
    <location>
        <begin position="61"/>
        <end position="138"/>
    </location>
</feature>
<name>A0A7J9NT93_METMI</name>
<evidence type="ECO:0000256" key="1">
    <source>
        <dbReference type="SAM" id="Phobius"/>
    </source>
</evidence>
<proteinExistence type="predicted"/>
<keyword evidence="1" id="KW-0812">Transmembrane</keyword>
<dbReference type="AlphaFoldDB" id="A0A7J9NT93"/>
<evidence type="ECO:0000259" key="2">
    <source>
        <dbReference type="Pfam" id="PF00535"/>
    </source>
</evidence>
<dbReference type="InterPro" id="IPR001173">
    <property type="entry name" value="Glyco_trans_2-like"/>
</dbReference>
<evidence type="ECO:0000313" key="4">
    <source>
        <dbReference type="Proteomes" id="UP000564425"/>
    </source>
</evidence>
<sequence length="264" mass="30526">MKKLELCVLITTMNKNIKRVKEELLPQLTDCNVVISHQITKTDIHPETEPLGKNVFYTPIYNSGASTNRNNALKYAKGDICIFCDDDLNYIPNFKEIIIKGYMENPKADVITFRAIKPEGTFHDKLNKKFKHNFKTILSVITWMISFKNESVVSKDIKFDENFGFSRYLGCEENIFLKDCLDNNLNILHLPEPIVIHPEESTGNSWTEHVIYSKGAAFRRMYGNVCGALLCLIFCILKYGEYKKKLSFMKHLKLILKGFFDFRG</sequence>
<reference evidence="3 4" key="1">
    <citation type="submission" date="2020-07" db="EMBL/GenBank/DDBJ databases">
        <title>Genomic Encyclopedia of Type Strains, Phase IV (KMG-V): Genome sequencing to study the core and pangenomes of soil and plant-associated prokaryotes.</title>
        <authorList>
            <person name="Whitman W."/>
        </authorList>
    </citation>
    <scope>NUCLEOTIDE SEQUENCE [LARGE SCALE GENOMIC DNA]</scope>
    <source>
        <strain evidence="3 4">A1</strain>
    </source>
</reference>
<accession>A0A7J9NT93</accession>
<dbReference type="CDD" id="cd00761">
    <property type="entry name" value="Glyco_tranf_GTA_type"/>
    <property type="match status" value="1"/>
</dbReference>
<dbReference type="SUPFAM" id="SSF53448">
    <property type="entry name" value="Nucleotide-diphospho-sugar transferases"/>
    <property type="match status" value="1"/>
</dbReference>
<keyword evidence="1" id="KW-0472">Membrane</keyword>
<dbReference type="Proteomes" id="UP000564425">
    <property type="component" value="Unassembled WGS sequence"/>
</dbReference>
<evidence type="ECO:0000313" key="3">
    <source>
        <dbReference type="EMBL" id="MBA2850514.1"/>
    </source>
</evidence>
<keyword evidence="1" id="KW-1133">Transmembrane helix</keyword>
<comment type="caution">
    <text evidence="3">The sequence shown here is derived from an EMBL/GenBank/DDBJ whole genome shotgun (WGS) entry which is preliminary data.</text>
</comment>
<dbReference type="GO" id="GO:0016740">
    <property type="term" value="F:transferase activity"/>
    <property type="evidence" value="ECO:0007669"/>
    <property type="project" value="UniProtKB-KW"/>
</dbReference>
<dbReference type="RefSeq" id="WP_181500685.1">
    <property type="nucleotide sequence ID" value="NZ_JACDUH010000001.1"/>
</dbReference>
<keyword evidence="3" id="KW-0808">Transferase</keyword>
<gene>
    <name evidence="3" type="ORF">HNP86_000645</name>
</gene>
<organism evidence="3 4">
    <name type="scientific">Methanococcus maripaludis</name>
    <name type="common">Methanococcus deltae</name>
    <dbReference type="NCBI Taxonomy" id="39152"/>
    <lineage>
        <taxon>Archaea</taxon>
        <taxon>Methanobacteriati</taxon>
        <taxon>Methanobacteriota</taxon>
        <taxon>Methanomada group</taxon>
        <taxon>Methanococci</taxon>
        <taxon>Methanococcales</taxon>
        <taxon>Methanococcaceae</taxon>
        <taxon>Methanococcus</taxon>
    </lineage>
</organism>